<evidence type="ECO:0000256" key="5">
    <source>
        <dbReference type="ARBA" id="ARBA00022771"/>
    </source>
</evidence>
<dbReference type="InterPro" id="IPR044066">
    <property type="entry name" value="TRIAD_supradom"/>
</dbReference>
<feature type="zinc finger region" description="C3H1-type" evidence="8">
    <location>
        <begin position="77"/>
        <end position="105"/>
    </location>
</feature>
<feature type="compositionally biased region" description="Polar residues" evidence="9">
    <location>
        <begin position="36"/>
        <end position="59"/>
    </location>
</feature>
<dbReference type="InterPro" id="IPR036855">
    <property type="entry name" value="Znf_CCCH_sf"/>
</dbReference>
<dbReference type="InterPro" id="IPR013083">
    <property type="entry name" value="Znf_RING/FYVE/PHD"/>
</dbReference>
<dbReference type="SUPFAM" id="SSF57850">
    <property type="entry name" value="RING/U-box"/>
    <property type="match status" value="2"/>
</dbReference>
<dbReference type="GO" id="GO:0008270">
    <property type="term" value="F:zinc ion binding"/>
    <property type="evidence" value="ECO:0007669"/>
    <property type="project" value="UniProtKB-KW"/>
</dbReference>
<evidence type="ECO:0000256" key="8">
    <source>
        <dbReference type="PROSITE-ProRule" id="PRU00723"/>
    </source>
</evidence>
<keyword evidence="13" id="KW-1185">Reference proteome</keyword>
<dbReference type="PROSITE" id="PS51873">
    <property type="entry name" value="TRIAD"/>
    <property type="match status" value="1"/>
</dbReference>
<dbReference type="InterPro" id="IPR002867">
    <property type="entry name" value="IBR_dom"/>
</dbReference>
<dbReference type="GO" id="GO:0097039">
    <property type="term" value="P:protein linear polyubiquitination"/>
    <property type="evidence" value="ECO:0007669"/>
    <property type="project" value="TreeGrafter"/>
</dbReference>
<evidence type="ECO:0000256" key="6">
    <source>
        <dbReference type="ARBA" id="ARBA00022786"/>
    </source>
</evidence>
<name>A0A165QJQ7_EXIGL</name>
<dbReference type="STRING" id="1314781.A0A165QJQ7"/>
<feature type="region of interest" description="Disordered" evidence="9">
    <location>
        <begin position="97"/>
        <end position="153"/>
    </location>
</feature>
<dbReference type="PROSITE" id="PS50103">
    <property type="entry name" value="ZF_C3H1"/>
    <property type="match status" value="2"/>
</dbReference>
<dbReference type="Pfam" id="PF18044">
    <property type="entry name" value="zf-CCCH_4"/>
    <property type="match status" value="1"/>
</dbReference>
<dbReference type="EMBL" id="KV425882">
    <property type="protein sequence ID" value="KZW03715.1"/>
    <property type="molecule type" value="Genomic_DNA"/>
</dbReference>
<feature type="compositionally biased region" description="Basic and acidic residues" evidence="9">
    <location>
        <begin position="137"/>
        <end position="153"/>
    </location>
</feature>
<dbReference type="Pfam" id="PF13445">
    <property type="entry name" value="zf-RING_UBOX"/>
    <property type="match status" value="1"/>
</dbReference>
<feature type="domain" description="C3H1-type" evidence="10">
    <location>
        <begin position="77"/>
        <end position="105"/>
    </location>
</feature>
<dbReference type="SMART" id="SM00647">
    <property type="entry name" value="IBR"/>
    <property type="match status" value="2"/>
</dbReference>
<reference evidence="12 13" key="1">
    <citation type="journal article" date="2016" name="Mol. Biol. Evol.">
        <title>Comparative Genomics of Early-Diverging Mushroom-Forming Fungi Provides Insights into the Origins of Lignocellulose Decay Capabilities.</title>
        <authorList>
            <person name="Nagy L.G."/>
            <person name="Riley R."/>
            <person name="Tritt A."/>
            <person name="Adam C."/>
            <person name="Daum C."/>
            <person name="Floudas D."/>
            <person name="Sun H."/>
            <person name="Yadav J.S."/>
            <person name="Pangilinan J."/>
            <person name="Larsson K.H."/>
            <person name="Matsuura K."/>
            <person name="Barry K."/>
            <person name="Labutti K."/>
            <person name="Kuo R."/>
            <person name="Ohm R.A."/>
            <person name="Bhattacharya S.S."/>
            <person name="Shirouzu T."/>
            <person name="Yoshinaga Y."/>
            <person name="Martin F.M."/>
            <person name="Grigoriev I.V."/>
            <person name="Hibbett D.S."/>
        </authorList>
    </citation>
    <scope>NUCLEOTIDE SEQUENCE [LARGE SCALE GENOMIC DNA]</scope>
    <source>
        <strain evidence="12 13">HHB12029</strain>
    </source>
</reference>
<evidence type="ECO:0000259" key="10">
    <source>
        <dbReference type="PROSITE" id="PS50103"/>
    </source>
</evidence>
<feature type="domain" description="RING-type" evidence="11">
    <location>
        <begin position="694"/>
        <end position="909"/>
    </location>
</feature>
<dbReference type="Gene3D" id="1.20.120.1750">
    <property type="match status" value="1"/>
</dbReference>
<keyword evidence="5 8" id="KW-0863">Zinc-finger</keyword>
<feature type="compositionally biased region" description="Low complexity" evidence="9">
    <location>
        <begin position="105"/>
        <end position="121"/>
    </location>
</feature>
<keyword evidence="4" id="KW-0677">Repeat</keyword>
<dbReference type="SMART" id="SM00356">
    <property type="entry name" value="ZnF_C3H1"/>
    <property type="match status" value="2"/>
</dbReference>
<sequence>MSQPQRGTKSCRFALQPGGCRRGQACTFSHDVKTSAPGQSAVSLQVTNGEASTAGSNPSKGPRRHSTQPKAGARATGTVSQPCRAWAAQGSCKYGDNCKFRHDAPNAAPNSTSAPNAAVQPTPAPQAPSGNGYAQRRRAEAAAKQREAEAEAAKKAVADARAAAKKAETSARAAAQKAEADAAAAREADARANAAAKKAEAEARAAAKKAQDEARRAQIAERDAAYTFKRVLSGCIVTFGAGASIRSVVTGFQSSTVSVKGLPSDTKFFDLDQVIVGQGIDAHVFAMVDLRRHIGEAKLQVSVDAADALVDALRGFRGKSLSVTRDDDDSRGGSGNGYTLSMWWPAPSVRYHITCSINDASDKARELDGKFCGRRRLRAFVDTKKPWEVIADGIDVGTSDALVQTCLGVVPRRGLERDYDVPDATSLVRGLLTPHQYTQVHDTTSAGGNMISMRAHFPNRRLAERAGQAVEGLKVHCSVGAVRTRLGEPTLYKLPILRRQYDAQKAQWDALAANSRGNRDSAALVVNISGDRVFLRLDGGDKEAVGRLKVRVEELAAGQTLAMDGWRAGLSNQFVDSVSTQTGAFVIRDPRMRTLKAFGTPATIELAREQIQAELDRLAALEITFPLETRAVQYFLRKGINALREELGEENADLDVARRPPVLTVRGGEAARTAAERHIRDATSYLFASREVPPEASCPVCLMEVSSPVHLDGCGHVYCTTCFKLALSSAVENKGPFPLLCIGDDAKCGQPIPLPIIRRIITEDAFAQLLRAAFSAHVDGNADSLHYCRTPACEQIYAVNAETEARAVACPACYATVCTGCSAGAHADMTCEQNKRVREEEERANDALARQLGIKRCPGCQAPIEKYEGCNHVTCPRCNTHSCWVCMKAFTAATIYTHLGEAHGGAFGNAGTVDGPVLYQPQGIDIEEQHRILRQIEADRRARQEPRNARPAARILPGFVPAQVVGDWYRPERNQQDQEYLRNWQAGQGRREAAERQRLVEEEARLRRQREEQARRDREGSWCVIM</sequence>
<accession>A0A165QJQ7</accession>
<evidence type="ECO:0000256" key="2">
    <source>
        <dbReference type="ARBA" id="ARBA00022679"/>
    </source>
</evidence>
<feature type="domain" description="C3H1-type" evidence="10">
    <location>
        <begin position="5"/>
        <end position="33"/>
    </location>
</feature>
<evidence type="ECO:0000259" key="11">
    <source>
        <dbReference type="PROSITE" id="PS51873"/>
    </source>
</evidence>
<comment type="pathway">
    <text evidence="1">Protein modification; protein ubiquitination.</text>
</comment>
<dbReference type="InterPro" id="IPR041367">
    <property type="entry name" value="Znf-CCCH_4"/>
</dbReference>
<gene>
    <name evidence="12" type="ORF">EXIGLDRAFT_715787</name>
</gene>
<evidence type="ECO:0000256" key="4">
    <source>
        <dbReference type="ARBA" id="ARBA00022737"/>
    </source>
</evidence>
<dbReference type="GO" id="GO:0004842">
    <property type="term" value="F:ubiquitin-protein transferase activity"/>
    <property type="evidence" value="ECO:0007669"/>
    <property type="project" value="TreeGrafter"/>
</dbReference>
<feature type="region of interest" description="Disordered" evidence="9">
    <location>
        <begin position="1"/>
        <end position="82"/>
    </location>
</feature>
<dbReference type="CDD" id="cd22585">
    <property type="entry name" value="Rcat_RBR_DEAH12-like"/>
    <property type="match status" value="1"/>
</dbReference>
<dbReference type="Gene3D" id="4.10.1000.10">
    <property type="entry name" value="Zinc finger, CCCH-type"/>
    <property type="match status" value="1"/>
</dbReference>
<evidence type="ECO:0000256" key="9">
    <source>
        <dbReference type="SAM" id="MobiDB-lite"/>
    </source>
</evidence>
<dbReference type="AlphaFoldDB" id="A0A165QJQ7"/>
<keyword evidence="2" id="KW-0808">Transferase</keyword>
<dbReference type="InterPro" id="IPR051628">
    <property type="entry name" value="LUBAC_E3_Ligases"/>
</dbReference>
<dbReference type="OrthoDB" id="1431934at2759"/>
<evidence type="ECO:0000256" key="7">
    <source>
        <dbReference type="ARBA" id="ARBA00022833"/>
    </source>
</evidence>
<dbReference type="GO" id="GO:0000151">
    <property type="term" value="C:ubiquitin ligase complex"/>
    <property type="evidence" value="ECO:0007669"/>
    <property type="project" value="TreeGrafter"/>
</dbReference>
<dbReference type="Gene3D" id="3.30.40.10">
    <property type="entry name" value="Zinc/RING finger domain, C3HC4 (zinc finger)"/>
    <property type="match status" value="1"/>
</dbReference>
<dbReference type="GO" id="GO:0043161">
    <property type="term" value="P:proteasome-mediated ubiquitin-dependent protein catabolic process"/>
    <property type="evidence" value="ECO:0007669"/>
    <property type="project" value="TreeGrafter"/>
</dbReference>
<dbReference type="Proteomes" id="UP000077266">
    <property type="component" value="Unassembled WGS sequence"/>
</dbReference>
<evidence type="ECO:0000256" key="3">
    <source>
        <dbReference type="ARBA" id="ARBA00022723"/>
    </source>
</evidence>
<dbReference type="PANTHER" id="PTHR22770">
    <property type="entry name" value="UBIQUITIN CONJUGATING ENZYME 7 INTERACTING PROTEIN-RELATED"/>
    <property type="match status" value="1"/>
</dbReference>
<evidence type="ECO:0000313" key="13">
    <source>
        <dbReference type="Proteomes" id="UP000077266"/>
    </source>
</evidence>
<organism evidence="12 13">
    <name type="scientific">Exidia glandulosa HHB12029</name>
    <dbReference type="NCBI Taxonomy" id="1314781"/>
    <lineage>
        <taxon>Eukaryota</taxon>
        <taxon>Fungi</taxon>
        <taxon>Dikarya</taxon>
        <taxon>Basidiomycota</taxon>
        <taxon>Agaricomycotina</taxon>
        <taxon>Agaricomycetes</taxon>
        <taxon>Auriculariales</taxon>
        <taxon>Exidiaceae</taxon>
        <taxon>Exidia</taxon>
    </lineage>
</organism>
<dbReference type="SUPFAM" id="SSF90229">
    <property type="entry name" value="CCCH zinc finger"/>
    <property type="match status" value="1"/>
</dbReference>
<keyword evidence="3 8" id="KW-0479">Metal-binding</keyword>
<dbReference type="Pfam" id="PF22191">
    <property type="entry name" value="IBR_1"/>
    <property type="match status" value="1"/>
</dbReference>
<evidence type="ECO:0000256" key="1">
    <source>
        <dbReference type="ARBA" id="ARBA00004906"/>
    </source>
</evidence>
<protein>
    <submittedName>
        <fullName evidence="12">Uncharacterized protein</fullName>
    </submittedName>
</protein>
<dbReference type="InParanoid" id="A0A165QJQ7"/>
<dbReference type="CDD" id="cd20335">
    <property type="entry name" value="BRcat_RBR"/>
    <property type="match status" value="1"/>
</dbReference>
<dbReference type="InterPro" id="IPR000571">
    <property type="entry name" value="Znf_CCCH"/>
</dbReference>
<feature type="zinc finger region" description="C3H1-type" evidence="8">
    <location>
        <begin position="5"/>
        <end position="33"/>
    </location>
</feature>
<evidence type="ECO:0000313" key="12">
    <source>
        <dbReference type="EMBL" id="KZW03715.1"/>
    </source>
</evidence>
<dbReference type="InterPro" id="IPR027370">
    <property type="entry name" value="Znf-RING_euk"/>
</dbReference>
<keyword evidence="7 8" id="KW-0862">Zinc</keyword>
<proteinExistence type="predicted"/>
<keyword evidence="6" id="KW-0833">Ubl conjugation pathway</keyword>
<dbReference type="PANTHER" id="PTHR22770:SF13">
    <property type="entry name" value="RING-TYPE DOMAIN-CONTAINING PROTEIN"/>
    <property type="match status" value="1"/>
</dbReference>
<dbReference type="GO" id="GO:0043130">
    <property type="term" value="F:ubiquitin binding"/>
    <property type="evidence" value="ECO:0007669"/>
    <property type="project" value="TreeGrafter"/>
</dbReference>
<dbReference type="Pfam" id="PF01485">
    <property type="entry name" value="IBR"/>
    <property type="match status" value="1"/>
</dbReference>